<evidence type="ECO:0000313" key="1">
    <source>
        <dbReference type="EMBL" id="KGM94692.1"/>
    </source>
</evidence>
<dbReference type="AlphaFoldDB" id="A0A0A0I5I3"/>
<dbReference type="Proteomes" id="UP000030014">
    <property type="component" value="Unassembled WGS sequence"/>
</dbReference>
<dbReference type="RefSeq" id="WP_039259976.1">
    <property type="nucleotide sequence ID" value="NZ_JDRY01000096.1"/>
</dbReference>
<dbReference type="InterPro" id="IPR036388">
    <property type="entry name" value="WH-like_DNA-bd_sf"/>
</dbReference>
<gene>
    <name evidence="2" type="ORF">Z955_14035</name>
    <name evidence="1" type="ORF">Z955_14350</name>
</gene>
<organism evidence="2 3">
    <name type="scientific">Clostridium botulinum C/D str. DC5</name>
    <dbReference type="NCBI Taxonomy" id="1443128"/>
    <lineage>
        <taxon>Bacteria</taxon>
        <taxon>Bacillati</taxon>
        <taxon>Bacillota</taxon>
        <taxon>Clostridia</taxon>
        <taxon>Eubacteriales</taxon>
        <taxon>Clostridiaceae</taxon>
        <taxon>Clostridium</taxon>
    </lineage>
</organism>
<evidence type="ECO:0000313" key="3">
    <source>
        <dbReference type="Proteomes" id="UP000030014"/>
    </source>
</evidence>
<name>A0A0A0I5I3_CLOBO</name>
<sequence length="111" mass="12742">MSKLKNKEIDYILEVYKKEKSIEKTVKITGFSKNTVNKYVEEISSKDKRSRNCLNPIEKLDANTGQVLEEYRKPSIAAIKEAIHPASICRCLKGELDTAGGFKWRYKNTLD</sequence>
<accession>A0A0A0I5I3</accession>
<comment type="caution">
    <text evidence="2">The sequence shown here is derived from an EMBL/GenBank/DDBJ whole genome shotgun (WGS) entry which is preliminary data.</text>
</comment>
<protein>
    <submittedName>
        <fullName evidence="2">Uncharacterized protein</fullName>
    </submittedName>
</protein>
<dbReference type="EMBL" id="JDRY01000096">
    <property type="protein sequence ID" value="KGM95576.1"/>
    <property type="molecule type" value="Genomic_DNA"/>
</dbReference>
<dbReference type="Gene3D" id="1.10.10.10">
    <property type="entry name" value="Winged helix-like DNA-binding domain superfamily/Winged helix DNA-binding domain"/>
    <property type="match status" value="1"/>
</dbReference>
<proteinExistence type="predicted"/>
<reference evidence="2 3" key="1">
    <citation type="submission" date="2014-01" db="EMBL/GenBank/DDBJ databases">
        <title>Plasmidome dynamics in the species complex Clostridium novyi sensu lato converts strains of independent lineages into distinctly different pathogens.</title>
        <authorList>
            <person name="Skarin H."/>
            <person name="Segerman B."/>
        </authorList>
    </citation>
    <scope>NUCLEOTIDE SEQUENCE [LARGE SCALE GENOMIC DNA]</scope>
    <source>
        <strain evidence="2 3">DC5</strain>
    </source>
</reference>
<evidence type="ECO:0000313" key="2">
    <source>
        <dbReference type="EMBL" id="KGM95576.1"/>
    </source>
</evidence>
<dbReference type="EMBL" id="JDRY01000126">
    <property type="protein sequence ID" value="KGM94692.1"/>
    <property type="molecule type" value="Genomic_DNA"/>
</dbReference>